<protein>
    <submittedName>
        <fullName evidence="1">Uncharacterized protein</fullName>
    </submittedName>
</protein>
<reference evidence="2" key="1">
    <citation type="submission" date="2016-10" db="EMBL/GenBank/DDBJ databases">
        <authorList>
            <person name="Varghese N."/>
            <person name="Submissions S."/>
        </authorList>
    </citation>
    <scope>NUCLEOTIDE SEQUENCE [LARGE SCALE GENOMIC DNA]</scope>
    <source>
        <strain evidence="2">DSM 10002</strain>
    </source>
</reference>
<name>A0A1H2LAX7_9ACTO</name>
<dbReference type="EMBL" id="LT629804">
    <property type="protein sequence ID" value="SDU78079.1"/>
    <property type="molecule type" value="Genomic_DNA"/>
</dbReference>
<dbReference type="Proteomes" id="UP000214355">
    <property type="component" value="Chromosome I"/>
</dbReference>
<accession>A0A1H2LAX7</accession>
<gene>
    <name evidence="1" type="ORF">SAMN04489737_0312</name>
</gene>
<dbReference type="AlphaFoldDB" id="A0A1H2LAX7"/>
<sequence length="438" mass="48903">MSELFFVRLDPAWTKRECGLFGSGLVLGVVGDSLTGFTRQWADVQGWGVKAGTGYVVEVLPGDRIIMPKGEVALNDADLAFAWSLLDVIICEDTSWEGFDQAQACGVIPVVVAPEGERQAELFSRLDDLVSKGREEIRVLSRQARRAGLEAGVESWFLQAQDLADIRLYRKNVFHFFKFTSWHKLRLLLSREVYLGGAYSNIQQAIEFLSDRTVVNVEVDYNKDVLLLREAVDLERVDRFICTMPEQYVALRNQLGDDPRIINAPVLMHGTPIEQLQSLDLSSLSVPSLGEKIRIGVSAHAYGNESALDGALDVVEQLLARGIDASLCFYPTLEQAQARLHSKDDDSFAIYWSLQERLKQCPQLNERVSELDGSWQRYCEQIDVFISMAATIYPYELMEAAAQGVPVASISWDGADLIYPQSVLATNIDELVDLISKA</sequence>
<organism evidence="1 2">
    <name type="scientific">Arcanobacterium phocae</name>
    <dbReference type="NCBI Taxonomy" id="131112"/>
    <lineage>
        <taxon>Bacteria</taxon>
        <taxon>Bacillati</taxon>
        <taxon>Actinomycetota</taxon>
        <taxon>Actinomycetes</taxon>
        <taxon>Actinomycetales</taxon>
        <taxon>Actinomycetaceae</taxon>
        <taxon>Arcanobacterium</taxon>
    </lineage>
</organism>
<keyword evidence="2" id="KW-1185">Reference proteome</keyword>
<dbReference type="OrthoDB" id="6713581at2"/>
<proteinExistence type="predicted"/>
<evidence type="ECO:0000313" key="1">
    <source>
        <dbReference type="EMBL" id="SDU78079.1"/>
    </source>
</evidence>
<evidence type="ECO:0000313" key="2">
    <source>
        <dbReference type="Proteomes" id="UP000214355"/>
    </source>
</evidence>
<dbReference type="GeneID" id="65344067"/>
<dbReference type="RefSeq" id="WP_091279074.1">
    <property type="nucleotide sequence ID" value="NZ_LT629804.1"/>
</dbReference>